<reference evidence="2" key="2">
    <citation type="submission" date="2020-11" db="EMBL/GenBank/DDBJ databases">
        <authorList>
            <person name="McCartney M.A."/>
            <person name="Auch B."/>
            <person name="Kono T."/>
            <person name="Mallez S."/>
            <person name="Becker A."/>
            <person name="Gohl D.M."/>
            <person name="Silverstein K.A.T."/>
            <person name="Koren S."/>
            <person name="Bechman K.B."/>
            <person name="Herman A."/>
            <person name="Abrahante J.E."/>
            <person name="Garbe J."/>
        </authorList>
    </citation>
    <scope>NUCLEOTIDE SEQUENCE</scope>
    <source>
        <strain evidence="2">Duluth1</strain>
        <tissue evidence="2">Whole animal</tissue>
    </source>
</reference>
<feature type="compositionally biased region" description="Basic residues" evidence="1">
    <location>
        <begin position="50"/>
        <end position="60"/>
    </location>
</feature>
<protein>
    <submittedName>
        <fullName evidence="2">Uncharacterized protein</fullName>
    </submittedName>
</protein>
<comment type="caution">
    <text evidence="2">The sequence shown here is derived from an EMBL/GenBank/DDBJ whole genome shotgun (WGS) entry which is preliminary data.</text>
</comment>
<feature type="non-terminal residue" evidence="2">
    <location>
        <position position="85"/>
    </location>
</feature>
<keyword evidence="3" id="KW-1185">Reference proteome</keyword>
<reference evidence="2" key="1">
    <citation type="journal article" date="2019" name="bioRxiv">
        <title>The Genome of the Zebra Mussel, Dreissena polymorpha: A Resource for Invasive Species Research.</title>
        <authorList>
            <person name="McCartney M.A."/>
            <person name="Auch B."/>
            <person name="Kono T."/>
            <person name="Mallez S."/>
            <person name="Zhang Y."/>
            <person name="Obille A."/>
            <person name="Becker A."/>
            <person name="Abrahante J.E."/>
            <person name="Garbe J."/>
            <person name="Badalamenti J.P."/>
            <person name="Herman A."/>
            <person name="Mangelson H."/>
            <person name="Liachko I."/>
            <person name="Sullivan S."/>
            <person name="Sone E.D."/>
            <person name="Koren S."/>
            <person name="Silverstein K.A.T."/>
            <person name="Beckman K.B."/>
            <person name="Gohl D.M."/>
        </authorList>
    </citation>
    <scope>NUCLEOTIDE SEQUENCE</scope>
    <source>
        <strain evidence="2">Duluth1</strain>
        <tissue evidence="2">Whole animal</tissue>
    </source>
</reference>
<organism evidence="2 3">
    <name type="scientific">Dreissena polymorpha</name>
    <name type="common">Zebra mussel</name>
    <name type="synonym">Mytilus polymorpha</name>
    <dbReference type="NCBI Taxonomy" id="45954"/>
    <lineage>
        <taxon>Eukaryota</taxon>
        <taxon>Metazoa</taxon>
        <taxon>Spiralia</taxon>
        <taxon>Lophotrochozoa</taxon>
        <taxon>Mollusca</taxon>
        <taxon>Bivalvia</taxon>
        <taxon>Autobranchia</taxon>
        <taxon>Heteroconchia</taxon>
        <taxon>Euheterodonta</taxon>
        <taxon>Imparidentia</taxon>
        <taxon>Neoheterodontei</taxon>
        <taxon>Myida</taxon>
        <taxon>Dreissenoidea</taxon>
        <taxon>Dreissenidae</taxon>
        <taxon>Dreissena</taxon>
    </lineage>
</organism>
<dbReference type="AlphaFoldDB" id="A0A9D4D2Z2"/>
<sequence length="85" mass="9756">MTLAERCLRWLRSSAVITGVPVNDSVQSPQFRVFAEHRGRKKPGTGNTRGRGRPKKRQFQQKKEGRPDDVIKKDKYMVAQSTTQE</sequence>
<evidence type="ECO:0000256" key="1">
    <source>
        <dbReference type="SAM" id="MobiDB-lite"/>
    </source>
</evidence>
<evidence type="ECO:0000313" key="2">
    <source>
        <dbReference type="EMBL" id="KAH3737852.1"/>
    </source>
</evidence>
<dbReference type="EMBL" id="JAIWYP010000011">
    <property type="protein sequence ID" value="KAH3737852.1"/>
    <property type="molecule type" value="Genomic_DNA"/>
</dbReference>
<accession>A0A9D4D2Z2</accession>
<feature type="compositionally biased region" description="Basic and acidic residues" evidence="1">
    <location>
        <begin position="61"/>
        <end position="76"/>
    </location>
</feature>
<gene>
    <name evidence="2" type="ORF">DPMN_044450</name>
</gene>
<dbReference type="Proteomes" id="UP000828390">
    <property type="component" value="Unassembled WGS sequence"/>
</dbReference>
<name>A0A9D4D2Z2_DREPO</name>
<feature type="region of interest" description="Disordered" evidence="1">
    <location>
        <begin position="31"/>
        <end position="85"/>
    </location>
</feature>
<evidence type="ECO:0000313" key="3">
    <source>
        <dbReference type="Proteomes" id="UP000828390"/>
    </source>
</evidence>
<proteinExistence type="predicted"/>